<keyword evidence="2" id="KW-1185">Reference proteome</keyword>
<feature type="non-terminal residue" evidence="1">
    <location>
        <position position="1"/>
    </location>
</feature>
<sequence length="52" mass="6079">YQEHLFRNVDPNSNPPILPDLRESARALHLAVEKLKGRVPFARWIPFVHYGL</sequence>
<accession>A0AAD6VB17</accession>
<proteinExistence type="predicted"/>
<gene>
    <name evidence="1" type="ORF">GGX14DRAFT_365951</name>
</gene>
<evidence type="ECO:0000313" key="2">
    <source>
        <dbReference type="Proteomes" id="UP001219525"/>
    </source>
</evidence>
<evidence type="ECO:0000313" key="1">
    <source>
        <dbReference type="EMBL" id="KAJ7207918.1"/>
    </source>
</evidence>
<reference evidence="1" key="1">
    <citation type="submission" date="2023-03" db="EMBL/GenBank/DDBJ databases">
        <title>Massive genome expansion in bonnet fungi (Mycena s.s.) driven by repeated elements and novel gene families across ecological guilds.</title>
        <authorList>
            <consortium name="Lawrence Berkeley National Laboratory"/>
            <person name="Harder C.B."/>
            <person name="Miyauchi S."/>
            <person name="Viragh M."/>
            <person name="Kuo A."/>
            <person name="Thoen E."/>
            <person name="Andreopoulos B."/>
            <person name="Lu D."/>
            <person name="Skrede I."/>
            <person name="Drula E."/>
            <person name="Henrissat B."/>
            <person name="Morin E."/>
            <person name="Kohler A."/>
            <person name="Barry K."/>
            <person name="LaButti K."/>
            <person name="Morin E."/>
            <person name="Salamov A."/>
            <person name="Lipzen A."/>
            <person name="Mereny Z."/>
            <person name="Hegedus B."/>
            <person name="Baldrian P."/>
            <person name="Stursova M."/>
            <person name="Weitz H."/>
            <person name="Taylor A."/>
            <person name="Grigoriev I.V."/>
            <person name="Nagy L.G."/>
            <person name="Martin F."/>
            <person name="Kauserud H."/>
        </authorList>
    </citation>
    <scope>NUCLEOTIDE SEQUENCE</scope>
    <source>
        <strain evidence="1">9144</strain>
    </source>
</reference>
<comment type="caution">
    <text evidence="1">The sequence shown here is derived from an EMBL/GenBank/DDBJ whole genome shotgun (WGS) entry which is preliminary data.</text>
</comment>
<dbReference type="AlphaFoldDB" id="A0AAD6VB17"/>
<dbReference type="Proteomes" id="UP001219525">
    <property type="component" value="Unassembled WGS sequence"/>
</dbReference>
<protein>
    <submittedName>
        <fullName evidence="1">Uncharacterized protein</fullName>
    </submittedName>
</protein>
<organism evidence="1 2">
    <name type="scientific">Mycena pura</name>
    <dbReference type="NCBI Taxonomy" id="153505"/>
    <lineage>
        <taxon>Eukaryota</taxon>
        <taxon>Fungi</taxon>
        <taxon>Dikarya</taxon>
        <taxon>Basidiomycota</taxon>
        <taxon>Agaricomycotina</taxon>
        <taxon>Agaricomycetes</taxon>
        <taxon>Agaricomycetidae</taxon>
        <taxon>Agaricales</taxon>
        <taxon>Marasmiineae</taxon>
        <taxon>Mycenaceae</taxon>
        <taxon>Mycena</taxon>
    </lineage>
</organism>
<name>A0AAD6VB17_9AGAR</name>
<dbReference type="EMBL" id="JARJCW010000035">
    <property type="protein sequence ID" value="KAJ7207918.1"/>
    <property type="molecule type" value="Genomic_DNA"/>
</dbReference>